<dbReference type="STRING" id="457427.SSOG_08984"/>
<keyword evidence="1" id="KW-0813">Transport</keyword>
<organism evidence="10 11">
    <name type="scientific">Streptomyces himastatinicus ATCC 53653</name>
    <dbReference type="NCBI Taxonomy" id="457427"/>
    <lineage>
        <taxon>Bacteria</taxon>
        <taxon>Bacillati</taxon>
        <taxon>Actinomycetota</taxon>
        <taxon>Actinomycetes</taxon>
        <taxon>Kitasatosporales</taxon>
        <taxon>Streptomycetaceae</taxon>
        <taxon>Streptomyces</taxon>
        <taxon>Streptomyces violaceusniger group</taxon>
    </lineage>
</organism>
<dbReference type="Gene3D" id="3.30.70.20">
    <property type="match status" value="1"/>
</dbReference>
<evidence type="ECO:0000256" key="4">
    <source>
        <dbReference type="ARBA" id="ARBA00022737"/>
    </source>
</evidence>
<dbReference type="EMBL" id="GG657754">
    <property type="protein sequence ID" value="EFL29270.1"/>
    <property type="molecule type" value="Genomic_DNA"/>
</dbReference>
<gene>
    <name evidence="10" type="ORF">SSOG_08984</name>
</gene>
<evidence type="ECO:0000256" key="5">
    <source>
        <dbReference type="ARBA" id="ARBA00022982"/>
    </source>
</evidence>
<keyword evidence="5" id="KW-0249">Electron transport</keyword>
<name>D9WKZ5_9ACTN</name>
<dbReference type="HOGENOM" id="CLU_152535_0_0_11"/>
<dbReference type="GO" id="GO:0051539">
    <property type="term" value="F:4 iron, 4 sulfur cluster binding"/>
    <property type="evidence" value="ECO:0007669"/>
    <property type="project" value="UniProtKB-KW"/>
</dbReference>
<dbReference type="Pfam" id="PF12838">
    <property type="entry name" value="Fer4_7"/>
    <property type="match status" value="1"/>
</dbReference>
<protein>
    <submittedName>
        <fullName evidence="10">4Fe-4S ferredoxin, iron-sulfur binding</fullName>
    </submittedName>
</protein>
<accession>D9WKZ5</accession>
<evidence type="ECO:0000256" key="6">
    <source>
        <dbReference type="ARBA" id="ARBA00023004"/>
    </source>
</evidence>
<dbReference type="PANTHER" id="PTHR43687:SF6">
    <property type="entry name" value="L-ASPARTATE SEMIALDEHYDE SULFURTRANSFERASE IRON-SULFUR SUBUNIT"/>
    <property type="match status" value="1"/>
</dbReference>
<evidence type="ECO:0000313" key="11">
    <source>
        <dbReference type="Proteomes" id="UP000003963"/>
    </source>
</evidence>
<evidence type="ECO:0000256" key="7">
    <source>
        <dbReference type="ARBA" id="ARBA00023014"/>
    </source>
</evidence>
<evidence type="ECO:0000256" key="3">
    <source>
        <dbReference type="ARBA" id="ARBA00022723"/>
    </source>
</evidence>
<dbReference type="SUPFAM" id="SSF54862">
    <property type="entry name" value="4Fe-4S ferredoxins"/>
    <property type="match status" value="1"/>
</dbReference>
<dbReference type="GO" id="GO:0046872">
    <property type="term" value="F:metal ion binding"/>
    <property type="evidence" value="ECO:0007669"/>
    <property type="project" value="UniProtKB-KW"/>
</dbReference>
<feature type="region of interest" description="Disordered" evidence="8">
    <location>
        <begin position="113"/>
        <end position="138"/>
    </location>
</feature>
<dbReference type="InterPro" id="IPR017896">
    <property type="entry name" value="4Fe4S_Fe-S-bd"/>
</dbReference>
<evidence type="ECO:0000256" key="1">
    <source>
        <dbReference type="ARBA" id="ARBA00022448"/>
    </source>
</evidence>
<dbReference type="PANTHER" id="PTHR43687">
    <property type="entry name" value="ADENYLYLSULFATE REDUCTASE, BETA SUBUNIT"/>
    <property type="match status" value="1"/>
</dbReference>
<dbReference type="PROSITE" id="PS00198">
    <property type="entry name" value="4FE4S_FER_1"/>
    <property type="match status" value="2"/>
</dbReference>
<keyword evidence="7" id="KW-0411">Iron-sulfur</keyword>
<dbReference type="PROSITE" id="PS51379">
    <property type="entry name" value="4FE4S_FER_2"/>
    <property type="match status" value="2"/>
</dbReference>
<proteinExistence type="predicted"/>
<reference evidence="10 11" key="1">
    <citation type="submission" date="2009-02" db="EMBL/GenBank/DDBJ databases">
        <title>Annotation of Streptomyces hygroscopicus strain ATCC 53653.</title>
        <authorList>
            <consortium name="The Broad Institute Genome Sequencing Platform"/>
            <consortium name="Broad Institute Microbial Sequencing Center"/>
            <person name="Fischbach M."/>
            <person name="Godfrey P."/>
            <person name="Ward D."/>
            <person name="Young S."/>
            <person name="Zeng Q."/>
            <person name="Koehrsen M."/>
            <person name="Alvarado L."/>
            <person name="Berlin A.M."/>
            <person name="Bochicchio J."/>
            <person name="Borenstein D."/>
            <person name="Chapman S.B."/>
            <person name="Chen Z."/>
            <person name="Engels R."/>
            <person name="Freedman E."/>
            <person name="Gellesch M."/>
            <person name="Goldberg J."/>
            <person name="Griggs A."/>
            <person name="Gujja S."/>
            <person name="Heilman E.R."/>
            <person name="Heiman D.I."/>
            <person name="Hepburn T.A."/>
            <person name="Howarth C."/>
            <person name="Jen D."/>
            <person name="Larson L."/>
            <person name="Lewis B."/>
            <person name="Mehta T."/>
            <person name="Park D."/>
            <person name="Pearson M."/>
            <person name="Richards J."/>
            <person name="Roberts A."/>
            <person name="Saif S."/>
            <person name="Shea T.D."/>
            <person name="Shenoy N."/>
            <person name="Sisk P."/>
            <person name="Stolte C."/>
            <person name="Sykes S.N."/>
            <person name="Thomson T."/>
            <person name="Walk T."/>
            <person name="White J."/>
            <person name="Yandava C."/>
            <person name="Straight P."/>
            <person name="Clardy J."/>
            <person name="Hung D."/>
            <person name="Kolter R."/>
            <person name="Mekalanos J."/>
            <person name="Walker S."/>
            <person name="Walsh C.T."/>
            <person name="Wieland-Brown L.C."/>
            <person name="Haas B."/>
            <person name="Nusbaum C."/>
            <person name="Birren B."/>
        </authorList>
    </citation>
    <scope>NUCLEOTIDE SEQUENCE [LARGE SCALE GENOMIC DNA]</scope>
    <source>
        <strain evidence="10 11">ATCC 53653</strain>
    </source>
</reference>
<evidence type="ECO:0000256" key="2">
    <source>
        <dbReference type="ARBA" id="ARBA00022485"/>
    </source>
</evidence>
<dbReference type="AlphaFoldDB" id="D9WKZ5"/>
<evidence type="ECO:0000256" key="8">
    <source>
        <dbReference type="SAM" id="MobiDB-lite"/>
    </source>
</evidence>
<evidence type="ECO:0000313" key="10">
    <source>
        <dbReference type="EMBL" id="EFL29270.1"/>
    </source>
</evidence>
<dbReference type="InterPro" id="IPR050572">
    <property type="entry name" value="Fe-S_Ferredoxin"/>
</dbReference>
<dbReference type="Proteomes" id="UP000003963">
    <property type="component" value="Unassembled WGS sequence"/>
</dbReference>
<feature type="domain" description="4Fe-4S ferredoxin-type" evidence="9">
    <location>
        <begin position="47"/>
        <end position="77"/>
    </location>
</feature>
<keyword evidence="11" id="KW-1185">Reference proteome</keyword>
<sequence length="138" mass="14526">MDPPGAPGDRITGGGLVIELVSAERCIACDKCVKVCPTNVFDRGPDGVPLLSRQEDCQTCFQCEANCPVDALFVAPVTHPLPDDQAVRDEGHLDRAGLLGSYRRHIGWGHGRTPAPLRAVGPQLPAPGAGRPSPPITS</sequence>
<keyword evidence="4" id="KW-0677">Repeat</keyword>
<evidence type="ECO:0000259" key="9">
    <source>
        <dbReference type="PROSITE" id="PS51379"/>
    </source>
</evidence>
<feature type="domain" description="4Fe-4S ferredoxin-type" evidence="9">
    <location>
        <begin position="17"/>
        <end position="46"/>
    </location>
</feature>
<keyword evidence="3" id="KW-0479">Metal-binding</keyword>
<dbReference type="InterPro" id="IPR017900">
    <property type="entry name" value="4Fe4S_Fe_S_CS"/>
</dbReference>
<keyword evidence="6" id="KW-0408">Iron</keyword>
<keyword evidence="2" id="KW-0004">4Fe-4S</keyword>